<dbReference type="InterPro" id="IPR012132">
    <property type="entry name" value="GMC_OxRdtase"/>
</dbReference>
<accession>A0A1Y2E9W3</accession>
<sequence length="573" mass="62150">MANCSLETYDYIIAGAGTSGLVIANHLSTDPSTIVAIIETGENVRNNPNVTSPLDYLAAFNTSIDWQYDIPAQPGAGGREMMYHAGKAIGGTSTINGMTYIRGDKPEIDVWEALGSEGWNWENLWPYYKKVEDLTPPTEEQVAVGASYVSEFHGRDGLLKTGFPYELMNGSFHETARQSWESLGYPLNPDMNGGDVRGFSVWPMTVDRDADVREDAARAFYYPFEERPNLKIIKGAVKRVIWKESTKKCRDVVAQGVEYLTQDGEVVSAVAKREVILSAGAVRTPLILELSGVGSQRLLAKYGIETVIDLPGVGENLQDQPLAFLSYSGDTGSTSGIAPFATFINGYDMFGNETAAIAKSTKASLASWAAEVFAANDGIISAEALEKVFNIQHDLIFNKNVTIGEILTTLSAGHYVGVFWPLLPFSRGSVHLKSTDAIDDPVIDPNYLLLDFDLAMATGTGRVAQSLFNQEPISERITGNVLPGEEALPRNATDSQWKDFLVGQISPNHHALGTASMMLRELGGVVDSKLKVYGTKNVRVVDASVIPLQISGHLTSTLYAVAERASEIIMGSS</sequence>
<protein>
    <recommendedName>
        <fullName evidence="9 10">Glucose-methanol-choline oxidoreductase N-terminal domain-containing protein</fullName>
    </recommendedName>
</protein>
<dbReference type="EMBL" id="MCFJ01000003">
    <property type="protein sequence ID" value="ORY68370.1"/>
    <property type="molecule type" value="Genomic_DNA"/>
</dbReference>
<feature type="domain" description="Glucose-methanol-choline oxidoreductase N-terminal" evidence="9">
    <location>
        <begin position="86"/>
        <end position="109"/>
    </location>
</feature>
<evidence type="ECO:0000256" key="3">
    <source>
        <dbReference type="ARBA" id="ARBA00022630"/>
    </source>
</evidence>
<proteinExistence type="inferred from homology"/>
<dbReference type="GeneID" id="63771613"/>
<evidence type="ECO:0000256" key="8">
    <source>
        <dbReference type="RuleBase" id="RU003968"/>
    </source>
</evidence>
<organism evidence="11 12">
    <name type="scientific">Pseudomassariella vexata</name>
    <dbReference type="NCBI Taxonomy" id="1141098"/>
    <lineage>
        <taxon>Eukaryota</taxon>
        <taxon>Fungi</taxon>
        <taxon>Dikarya</taxon>
        <taxon>Ascomycota</taxon>
        <taxon>Pezizomycotina</taxon>
        <taxon>Sordariomycetes</taxon>
        <taxon>Xylariomycetidae</taxon>
        <taxon>Amphisphaeriales</taxon>
        <taxon>Pseudomassariaceae</taxon>
        <taxon>Pseudomassariella</taxon>
    </lineage>
</organism>
<dbReference type="InterPro" id="IPR007867">
    <property type="entry name" value="GMC_OxRtase_C"/>
</dbReference>
<comment type="similarity">
    <text evidence="2 8">Belongs to the GMC oxidoreductase family.</text>
</comment>
<keyword evidence="3 8" id="KW-0285">Flavoprotein</keyword>
<name>A0A1Y2E9W3_9PEZI</name>
<keyword evidence="4 7" id="KW-0274">FAD</keyword>
<dbReference type="InterPro" id="IPR000172">
    <property type="entry name" value="GMC_OxRdtase_N"/>
</dbReference>
<evidence type="ECO:0000259" key="9">
    <source>
        <dbReference type="PROSITE" id="PS00623"/>
    </source>
</evidence>
<dbReference type="RefSeq" id="XP_040718657.1">
    <property type="nucleotide sequence ID" value="XM_040855401.1"/>
</dbReference>
<evidence type="ECO:0000313" key="12">
    <source>
        <dbReference type="Proteomes" id="UP000193689"/>
    </source>
</evidence>
<dbReference type="OrthoDB" id="269227at2759"/>
<evidence type="ECO:0000256" key="2">
    <source>
        <dbReference type="ARBA" id="ARBA00010790"/>
    </source>
</evidence>
<dbReference type="PROSITE" id="PS00624">
    <property type="entry name" value="GMC_OXRED_2"/>
    <property type="match status" value="1"/>
</dbReference>
<dbReference type="Pfam" id="PF05199">
    <property type="entry name" value="GMC_oxred_C"/>
    <property type="match status" value="1"/>
</dbReference>
<feature type="binding site" evidence="7">
    <location>
        <position position="92"/>
    </location>
    <ligand>
        <name>FAD</name>
        <dbReference type="ChEBI" id="CHEBI:57692"/>
    </ligand>
</feature>
<feature type="binding site" evidence="7">
    <location>
        <position position="237"/>
    </location>
    <ligand>
        <name>FAD</name>
        <dbReference type="ChEBI" id="CHEBI:57692"/>
    </ligand>
</feature>
<evidence type="ECO:0000256" key="1">
    <source>
        <dbReference type="ARBA" id="ARBA00001974"/>
    </source>
</evidence>
<keyword evidence="5" id="KW-0560">Oxidoreductase</keyword>
<dbReference type="PROSITE" id="PS00623">
    <property type="entry name" value="GMC_OXRED_1"/>
    <property type="match status" value="1"/>
</dbReference>
<dbReference type="PANTHER" id="PTHR11552">
    <property type="entry name" value="GLUCOSE-METHANOL-CHOLINE GMC OXIDOREDUCTASE"/>
    <property type="match status" value="1"/>
</dbReference>
<dbReference type="STRING" id="1141098.A0A1Y2E9W3"/>
<dbReference type="Gene3D" id="4.10.450.10">
    <property type="entry name" value="Glucose Oxidase, domain 2"/>
    <property type="match status" value="1"/>
</dbReference>
<evidence type="ECO:0000256" key="6">
    <source>
        <dbReference type="PIRSR" id="PIRSR000137-1"/>
    </source>
</evidence>
<feature type="active site" description="Proton donor" evidence="6">
    <location>
        <position position="510"/>
    </location>
</feature>
<dbReference type="GO" id="GO:0016614">
    <property type="term" value="F:oxidoreductase activity, acting on CH-OH group of donors"/>
    <property type="evidence" value="ECO:0007669"/>
    <property type="project" value="InterPro"/>
</dbReference>
<gene>
    <name evidence="11" type="ORF">BCR38DRAFT_335708</name>
</gene>
<dbReference type="PIRSF" id="PIRSF000137">
    <property type="entry name" value="Alcohol_oxidase"/>
    <property type="match status" value="1"/>
</dbReference>
<feature type="domain" description="Glucose-methanol-choline oxidoreductase N-terminal" evidence="10">
    <location>
        <begin position="280"/>
        <end position="294"/>
    </location>
</feature>
<dbReference type="InterPro" id="IPR036188">
    <property type="entry name" value="FAD/NAD-bd_sf"/>
</dbReference>
<dbReference type="InterPro" id="IPR027424">
    <property type="entry name" value="Glucose_Oxidase_domain_2"/>
</dbReference>
<comment type="cofactor">
    <cofactor evidence="1 7">
        <name>FAD</name>
        <dbReference type="ChEBI" id="CHEBI:57692"/>
    </cofactor>
</comment>
<evidence type="ECO:0000256" key="5">
    <source>
        <dbReference type="ARBA" id="ARBA00023002"/>
    </source>
</evidence>
<dbReference type="Gene3D" id="3.50.50.60">
    <property type="entry name" value="FAD/NAD(P)-binding domain"/>
    <property type="match status" value="1"/>
</dbReference>
<keyword evidence="12" id="KW-1185">Reference proteome</keyword>
<evidence type="ECO:0000256" key="4">
    <source>
        <dbReference type="ARBA" id="ARBA00022827"/>
    </source>
</evidence>
<dbReference type="SUPFAM" id="SSF54373">
    <property type="entry name" value="FAD-linked reductases, C-terminal domain"/>
    <property type="match status" value="1"/>
</dbReference>
<comment type="caution">
    <text evidence="11">The sequence shown here is derived from an EMBL/GenBank/DDBJ whole genome shotgun (WGS) entry which is preliminary data.</text>
</comment>
<dbReference type="SUPFAM" id="SSF51905">
    <property type="entry name" value="FAD/NAD(P)-binding domain"/>
    <property type="match status" value="1"/>
</dbReference>
<dbReference type="PANTHER" id="PTHR11552:SF201">
    <property type="entry name" value="GLUCOSE-METHANOL-CHOLINE OXIDOREDUCTASE N-TERMINAL DOMAIN-CONTAINING PROTEIN"/>
    <property type="match status" value="1"/>
</dbReference>
<dbReference type="InParanoid" id="A0A1Y2E9W3"/>
<evidence type="ECO:0000313" key="11">
    <source>
        <dbReference type="EMBL" id="ORY68370.1"/>
    </source>
</evidence>
<dbReference type="AlphaFoldDB" id="A0A1Y2E9W3"/>
<evidence type="ECO:0000259" key="10">
    <source>
        <dbReference type="PROSITE" id="PS00624"/>
    </source>
</evidence>
<dbReference type="Proteomes" id="UP000193689">
    <property type="component" value="Unassembled WGS sequence"/>
</dbReference>
<dbReference type="GO" id="GO:0050660">
    <property type="term" value="F:flavin adenine dinucleotide binding"/>
    <property type="evidence" value="ECO:0007669"/>
    <property type="project" value="InterPro"/>
</dbReference>
<dbReference type="Gene3D" id="3.30.560.10">
    <property type="entry name" value="Glucose Oxidase, domain 3"/>
    <property type="match status" value="1"/>
</dbReference>
<feature type="binding site" evidence="7">
    <location>
        <begin position="18"/>
        <end position="19"/>
    </location>
    <ligand>
        <name>FAD</name>
        <dbReference type="ChEBI" id="CHEBI:57692"/>
    </ligand>
</feature>
<feature type="active site" description="Proton acceptor" evidence="6">
    <location>
        <position position="553"/>
    </location>
</feature>
<reference evidence="11 12" key="1">
    <citation type="submission" date="2016-07" db="EMBL/GenBank/DDBJ databases">
        <title>Pervasive Adenine N6-methylation of Active Genes in Fungi.</title>
        <authorList>
            <consortium name="DOE Joint Genome Institute"/>
            <person name="Mondo S.J."/>
            <person name="Dannebaum R.O."/>
            <person name="Kuo R.C."/>
            <person name="Labutti K."/>
            <person name="Haridas S."/>
            <person name="Kuo A."/>
            <person name="Salamov A."/>
            <person name="Ahrendt S.R."/>
            <person name="Lipzen A."/>
            <person name="Sullivan W."/>
            <person name="Andreopoulos W.B."/>
            <person name="Clum A."/>
            <person name="Lindquist E."/>
            <person name="Daum C."/>
            <person name="Ramamoorthy G.K."/>
            <person name="Gryganskyi A."/>
            <person name="Culley D."/>
            <person name="Magnuson J.K."/>
            <person name="James T.Y."/>
            <person name="O'Malley M.A."/>
            <person name="Stajich J.E."/>
            <person name="Spatafora J.W."/>
            <person name="Visel A."/>
            <person name="Grigoriev I.V."/>
        </authorList>
    </citation>
    <scope>NUCLEOTIDE SEQUENCE [LARGE SCALE GENOMIC DNA]</scope>
    <source>
        <strain evidence="11 12">CBS 129021</strain>
    </source>
</reference>
<dbReference type="Pfam" id="PF00732">
    <property type="entry name" value="GMC_oxred_N"/>
    <property type="match status" value="1"/>
</dbReference>
<evidence type="ECO:0000256" key="7">
    <source>
        <dbReference type="PIRSR" id="PIRSR000137-2"/>
    </source>
</evidence>